<reference evidence="6 7" key="1">
    <citation type="submission" date="2016-02" db="EMBL/GenBank/DDBJ databases">
        <authorList>
            <person name="Wen L."/>
            <person name="He K."/>
            <person name="Yang H."/>
        </authorList>
    </citation>
    <scope>NUCLEOTIDE SEQUENCE [LARGE SCALE GENOMIC DNA]</scope>
    <source>
        <strain evidence="6">ShG14-8</strain>
    </source>
</reference>
<evidence type="ECO:0000256" key="3">
    <source>
        <dbReference type="ARBA" id="ARBA00022989"/>
    </source>
</evidence>
<dbReference type="EMBL" id="LSLI01000094">
    <property type="protein sequence ID" value="KXS31160.1"/>
    <property type="molecule type" value="Genomic_DNA"/>
</dbReference>
<gene>
    <name evidence="6" type="ORF">AWT59_2703</name>
</gene>
<dbReference type="PANTHER" id="PTHR43483">
    <property type="entry name" value="MEMBRANE TRANSPORTER PROTEIN HI_0806-RELATED"/>
    <property type="match status" value="1"/>
</dbReference>
<dbReference type="AlphaFoldDB" id="A0A139BQ90"/>
<dbReference type="Pfam" id="PF01925">
    <property type="entry name" value="TauE"/>
    <property type="match status" value="1"/>
</dbReference>
<proteinExistence type="inferred from homology"/>
<protein>
    <recommendedName>
        <fullName evidence="5">Probable membrane transporter protein</fullName>
    </recommendedName>
</protein>
<keyword evidence="5" id="KW-1003">Cell membrane</keyword>
<evidence type="ECO:0000313" key="7">
    <source>
        <dbReference type="Proteomes" id="UP000070578"/>
    </source>
</evidence>
<comment type="similarity">
    <text evidence="5">Belongs to the 4-toluene sulfonate uptake permease (TSUP) (TC 2.A.102) family.</text>
</comment>
<dbReference type="GO" id="GO:0005886">
    <property type="term" value="C:plasma membrane"/>
    <property type="evidence" value="ECO:0007669"/>
    <property type="project" value="UniProtKB-SubCell"/>
</dbReference>
<dbReference type="Proteomes" id="UP000070578">
    <property type="component" value="Unassembled WGS sequence"/>
</dbReference>
<name>A0A139BQ90_9PROT</name>
<feature type="transmembrane region" description="Helical" evidence="5">
    <location>
        <begin position="80"/>
        <end position="100"/>
    </location>
</feature>
<reference evidence="6 7" key="2">
    <citation type="submission" date="2016-03" db="EMBL/GenBank/DDBJ databases">
        <title>New uncultured bacterium of the family Gallionellaceae from acid mine drainage: description and reconstruction of genome based on metagenomic analysis of microbial community.</title>
        <authorList>
            <person name="Kadnikov V."/>
            <person name="Ivasenko D."/>
            <person name="Beletsky A."/>
            <person name="Mardanov A."/>
            <person name="Danilova E."/>
            <person name="Pimenov N."/>
            <person name="Karnachuk O."/>
            <person name="Ravin N."/>
        </authorList>
    </citation>
    <scope>NUCLEOTIDE SEQUENCE [LARGE SCALE GENOMIC DNA]</scope>
    <source>
        <strain evidence="6">ShG14-8</strain>
    </source>
</reference>
<dbReference type="PANTHER" id="PTHR43483:SF3">
    <property type="entry name" value="MEMBRANE TRANSPORTER PROTEIN HI_0806-RELATED"/>
    <property type="match status" value="1"/>
</dbReference>
<dbReference type="PATRIC" id="fig|1796491.3.peg.2953"/>
<sequence length="284" mass="29542">MEWYAAYLILGAVAGFLAGIFGVGGGLVLVPVLVFLFDSQHFSAEHVLLLALGTSMAAIMFTSLASLREHHRYSAVNWRVVRNITPGILLGTGIGALLAASIPTHGLAIFFALFVYSVAAQILLNMRPHASRQLPGAAGMTLTGILTGGLGSMVSIGGGSIIVPFLVWCNIPLRSAIGTSAAIGFPVAIGGTIGYVATGLGTHALPALSLGFVYLPALFWVALGSIITAPLGAKATHSMQVGALRKLFAILLIALASKMLWHELPWHTQPGPGATSTPSRLSRQ</sequence>
<feature type="transmembrane region" description="Helical" evidence="5">
    <location>
        <begin position="144"/>
        <end position="169"/>
    </location>
</feature>
<evidence type="ECO:0000256" key="2">
    <source>
        <dbReference type="ARBA" id="ARBA00022692"/>
    </source>
</evidence>
<dbReference type="InterPro" id="IPR002781">
    <property type="entry name" value="TM_pro_TauE-like"/>
</dbReference>
<keyword evidence="3 5" id="KW-1133">Transmembrane helix</keyword>
<evidence type="ECO:0000256" key="1">
    <source>
        <dbReference type="ARBA" id="ARBA00004141"/>
    </source>
</evidence>
<evidence type="ECO:0000313" key="6">
    <source>
        <dbReference type="EMBL" id="KXS31160.1"/>
    </source>
</evidence>
<feature type="transmembrane region" description="Helical" evidence="5">
    <location>
        <begin position="47"/>
        <end position="68"/>
    </location>
</feature>
<accession>A0A139BQ90</accession>
<comment type="caution">
    <text evidence="6">The sequence shown here is derived from an EMBL/GenBank/DDBJ whole genome shotgun (WGS) entry which is preliminary data.</text>
</comment>
<evidence type="ECO:0000256" key="5">
    <source>
        <dbReference type="RuleBase" id="RU363041"/>
    </source>
</evidence>
<keyword evidence="4 5" id="KW-0472">Membrane</keyword>
<organism evidence="6 7">
    <name type="scientific">Candidatus Gallionella acididurans</name>
    <dbReference type="NCBI Taxonomy" id="1796491"/>
    <lineage>
        <taxon>Bacteria</taxon>
        <taxon>Pseudomonadati</taxon>
        <taxon>Pseudomonadota</taxon>
        <taxon>Betaproteobacteria</taxon>
        <taxon>Nitrosomonadales</taxon>
        <taxon>Gallionellaceae</taxon>
        <taxon>Gallionella</taxon>
    </lineage>
</organism>
<comment type="subcellular location">
    <subcellularLocation>
        <location evidence="5">Cell membrane</location>
        <topology evidence="5">Multi-pass membrane protein</topology>
    </subcellularLocation>
    <subcellularLocation>
        <location evidence="1">Membrane</location>
        <topology evidence="1">Multi-pass membrane protein</topology>
    </subcellularLocation>
</comment>
<keyword evidence="2 5" id="KW-0812">Transmembrane</keyword>
<feature type="transmembrane region" description="Helical" evidence="5">
    <location>
        <begin position="181"/>
        <end position="200"/>
    </location>
</feature>
<evidence type="ECO:0000256" key="4">
    <source>
        <dbReference type="ARBA" id="ARBA00023136"/>
    </source>
</evidence>
<feature type="transmembrane region" description="Helical" evidence="5">
    <location>
        <begin position="6"/>
        <end position="35"/>
    </location>
</feature>
<feature type="transmembrane region" description="Helical" evidence="5">
    <location>
        <begin position="212"/>
        <end position="231"/>
    </location>
</feature>
<feature type="transmembrane region" description="Helical" evidence="5">
    <location>
        <begin position="107"/>
        <end position="124"/>
    </location>
</feature>